<accession>A0ACD5HCG4</accession>
<gene>
    <name evidence="1" type="ORF">HHS34_009250</name>
</gene>
<dbReference type="EMBL" id="CP127526">
    <property type="protein sequence ID" value="XRI72630.1"/>
    <property type="molecule type" value="Genomic_DNA"/>
</dbReference>
<dbReference type="Proteomes" id="UP001195965">
    <property type="component" value="Chromosome"/>
</dbReference>
<proteinExistence type="predicted"/>
<name>A0ACD5HCG4_9PROT</name>
<evidence type="ECO:0000313" key="1">
    <source>
        <dbReference type="EMBL" id="XRI72630.1"/>
    </source>
</evidence>
<keyword evidence="2" id="KW-1185">Reference proteome</keyword>
<reference evidence="1 2" key="1">
    <citation type="journal article" date="2021" name="ISME J.">
        <title>Genomic evolution of the class Acidithiobacillia: deep-branching Proteobacteria living in extreme acidic conditions.</title>
        <authorList>
            <person name="Moya-Beltran A."/>
            <person name="Beard S."/>
            <person name="Rojas-Villalobos C."/>
            <person name="Issotta F."/>
            <person name="Gallardo Y."/>
            <person name="Ulloa R."/>
            <person name="Giaveno A."/>
            <person name="Degli Esposti M."/>
            <person name="Johnson D.B."/>
            <person name="Quatrini R."/>
        </authorList>
    </citation>
    <scope>NUCLEOTIDE SEQUENCE [LARGE SCALE GENOMIC DNA]</scope>
    <source>
        <strain evidence="1 2">GG1-14</strain>
    </source>
</reference>
<organism evidence="1 2">
    <name type="scientific">Acidithiobacillus montserratensis</name>
    <dbReference type="NCBI Taxonomy" id="2729135"/>
    <lineage>
        <taxon>Bacteria</taxon>
        <taxon>Pseudomonadati</taxon>
        <taxon>Pseudomonadota</taxon>
        <taxon>Acidithiobacillia</taxon>
        <taxon>Acidithiobacillales</taxon>
        <taxon>Acidithiobacillaceae</taxon>
        <taxon>Acidithiobacillus</taxon>
    </lineage>
</organism>
<sequence length="94" mass="11529">MPTLLAHRQDLVVTMRNLHRYRRHRHHREGQRVPVVITSNPVRRHHHPLHELFRKRVRQLKANHFFVYRLGNDTPHLLLKWGVFYIIEGWLSVH</sequence>
<evidence type="ECO:0000313" key="2">
    <source>
        <dbReference type="Proteomes" id="UP001195965"/>
    </source>
</evidence>
<protein>
    <submittedName>
        <fullName evidence="1">Uncharacterized protein</fullName>
    </submittedName>
</protein>